<dbReference type="Proteomes" id="UP000015105">
    <property type="component" value="Chromosome 6D"/>
</dbReference>
<evidence type="ECO:0000256" key="1">
    <source>
        <dbReference type="SAM" id="MobiDB-lite"/>
    </source>
</evidence>
<name>A0A453PR51_AEGTS</name>
<reference evidence="3" key="1">
    <citation type="journal article" date="2014" name="Science">
        <title>Ancient hybridizations among the ancestral genomes of bread wheat.</title>
        <authorList>
            <consortium name="International Wheat Genome Sequencing Consortium,"/>
            <person name="Marcussen T."/>
            <person name="Sandve S.R."/>
            <person name="Heier L."/>
            <person name="Spannagl M."/>
            <person name="Pfeifer M."/>
            <person name="Jakobsen K.S."/>
            <person name="Wulff B.B."/>
            <person name="Steuernagel B."/>
            <person name="Mayer K.F."/>
            <person name="Olsen O.A."/>
        </authorList>
    </citation>
    <scope>NUCLEOTIDE SEQUENCE [LARGE SCALE GENOMIC DNA]</scope>
    <source>
        <strain evidence="3">cv. AL8/78</strain>
    </source>
</reference>
<keyword evidence="3" id="KW-1185">Reference proteome</keyword>
<reference evidence="2" key="3">
    <citation type="journal article" date="2017" name="Nature">
        <title>Genome sequence of the progenitor of the wheat D genome Aegilops tauschii.</title>
        <authorList>
            <person name="Luo M.C."/>
            <person name="Gu Y.Q."/>
            <person name="Puiu D."/>
            <person name="Wang H."/>
            <person name="Twardziok S.O."/>
            <person name="Deal K.R."/>
            <person name="Huo N."/>
            <person name="Zhu T."/>
            <person name="Wang L."/>
            <person name="Wang Y."/>
            <person name="McGuire P.E."/>
            <person name="Liu S."/>
            <person name="Long H."/>
            <person name="Ramasamy R.K."/>
            <person name="Rodriguez J.C."/>
            <person name="Van S.L."/>
            <person name="Yuan L."/>
            <person name="Wang Z."/>
            <person name="Xia Z."/>
            <person name="Xiao L."/>
            <person name="Anderson O.D."/>
            <person name="Ouyang S."/>
            <person name="Liang Y."/>
            <person name="Zimin A.V."/>
            <person name="Pertea G."/>
            <person name="Qi P."/>
            <person name="Bennetzen J.L."/>
            <person name="Dai X."/>
            <person name="Dawson M.W."/>
            <person name="Muller H.G."/>
            <person name="Kugler K."/>
            <person name="Rivarola-Duarte L."/>
            <person name="Spannagl M."/>
            <person name="Mayer K.F.X."/>
            <person name="Lu F.H."/>
            <person name="Bevan M.W."/>
            <person name="Leroy P."/>
            <person name="Li P."/>
            <person name="You F.M."/>
            <person name="Sun Q."/>
            <person name="Liu Z."/>
            <person name="Lyons E."/>
            <person name="Wicker T."/>
            <person name="Salzberg S.L."/>
            <person name="Devos K.M."/>
            <person name="Dvorak J."/>
        </authorList>
    </citation>
    <scope>NUCLEOTIDE SEQUENCE [LARGE SCALE GENOMIC DNA]</scope>
    <source>
        <strain evidence="2">cv. AL8/78</strain>
    </source>
</reference>
<dbReference type="AlphaFoldDB" id="A0A453PR51"/>
<dbReference type="EnsemblPlants" id="AET6Gv20821500.9">
    <property type="protein sequence ID" value="AET6Gv20821500.9"/>
    <property type="gene ID" value="AET6Gv20821500"/>
</dbReference>
<reference evidence="3" key="2">
    <citation type="journal article" date="2017" name="Nat. Plants">
        <title>The Aegilops tauschii genome reveals multiple impacts of transposons.</title>
        <authorList>
            <person name="Zhao G."/>
            <person name="Zou C."/>
            <person name="Li K."/>
            <person name="Wang K."/>
            <person name="Li T."/>
            <person name="Gao L."/>
            <person name="Zhang X."/>
            <person name="Wang H."/>
            <person name="Yang Z."/>
            <person name="Liu X."/>
            <person name="Jiang W."/>
            <person name="Mao L."/>
            <person name="Kong X."/>
            <person name="Jiao Y."/>
            <person name="Jia J."/>
        </authorList>
    </citation>
    <scope>NUCLEOTIDE SEQUENCE [LARGE SCALE GENOMIC DNA]</scope>
    <source>
        <strain evidence="3">cv. AL8/78</strain>
    </source>
</reference>
<accession>A0A453PR51</accession>
<dbReference type="Gramene" id="AET6Gv20821500.9">
    <property type="protein sequence ID" value="AET6Gv20821500.9"/>
    <property type="gene ID" value="AET6Gv20821500"/>
</dbReference>
<reference evidence="2" key="4">
    <citation type="submission" date="2019-03" db="UniProtKB">
        <authorList>
            <consortium name="EnsemblPlants"/>
        </authorList>
    </citation>
    <scope>IDENTIFICATION</scope>
</reference>
<sequence length="131" mass="15380">IVRQVDEVVDSYENSSGRHDGQVPTMKRPGRYTYTSRTLHVSSSTVEPKHLKNKFWMQPQSSKSWSWRSTPRKRRSRERNLVSLAYSFSRQSWKPGSRSSRLRFLLMGTISFMRGTFNLKGKALRHSTDRE</sequence>
<organism evidence="2 3">
    <name type="scientific">Aegilops tauschii subsp. strangulata</name>
    <name type="common">Goatgrass</name>
    <dbReference type="NCBI Taxonomy" id="200361"/>
    <lineage>
        <taxon>Eukaryota</taxon>
        <taxon>Viridiplantae</taxon>
        <taxon>Streptophyta</taxon>
        <taxon>Embryophyta</taxon>
        <taxon>Tracheophyta</taxon>
        <taxon>Spermatophyta</taxon>
        <taxon>Magnoliopsida</taxon>
        <taxon>Liliopsida</taxon>
        <taxon>Poales</taxon>
        <taxon>Poaceae</taxon>
        <taxon>BOP clade</taxon>
        <taxon>Pooideae</taxon>
        <taxon>Triticodae</taxon>
        <taxon>Triticeae</taxon>
        <taxon>Triticinae</taxon>
        <taxon>Aegilops</taxon>
    </lineage>
</organism>
<evidence type="ECO:0000313" key="3">
    <source>
        <dbReference type="Proteomes" id="UP000015105"/>
    </source>
</evidence>
<protein>
    <submittedName>
        <fullName evidence="2">Uncharacterized protein</fullName>
    </submittedName>
</protein>
<reference evidence="2" key="5">
    <citation type="journal article" date="2021" name="G3 (Bethesda)">
        <title>Aegilops tauschii genome assembly Aet v5.0 features greater sequence contiguity and improved annotation.</title>
        <authorList>
            <person name="Wang L."/>
            <person name="Zhu T."/>
            <person name="Rodriguez J.C."/>
            <person name="Deal K.R."/>
            <person name="Dubcovsky J."/>
            <person name="McGuire P.E."/>
            <person name="Lux T."/>
            <person name="Spannagl M."/>
            <person name="Mayer K.F.X."/>
            <person name="Baldrich P."/>
            <person name="Meyers B.C."/>
            <person name="Huo N."/>
            <person name="Gu Y.Q."/>
            <person name="Zhou H."/>
            <person name="Devos K.M."/>
            <person name="Bennetzen J.L."/>
            <person name="Unver T."/>
            <person name="Budak H."/>
            <person name="Gulick P.J."/>
            <person name="Galiba G."/>
            <person name="Kalapos B."/>
            <person name="Nelson D.R."/>
            <person name="Li P."/>
            <person name="You F.M."/>
            <person name="Luo M.C."/>
            <person name="Dvorak J."/>
        </authorList>
    </citation>
    <scope>NUCLEOTIDE SEQUENCE [LARGE SCALE GENOMIC DNA]</scope>
    <source>
        <strain evidence="2">cv. AL8/78</strain>
    </source>
</reference>
<feature type="region of interest" description="Disordered" evidence="1">
    <location>
        <begin position="9"/>
        <end position="30"/>
    </location>
</feature>
<evidence type="ECO:0000313" key="2">
    <source>
        <dbReference type="EnsemblPlants" id="AET6Gv20821500.9"/>
    </source>
</evidence>
<proteinExistence type="predicted"/>